<dbReference type="PANTHER" id="PTHR11017:SF573">
    <property type="entry name" value="ADP-RIBOSYL CYCLASE_CYCLIC ADP-RIBOSE HYDROLASE"/>
    <property type="match status" value="1"/>
</dbReference>
<dbReference type="Pfam" id="PF00931">
    <property type="entry name" value="NB-ARC"/>
    <property type="match status" value="2"/>
</dbReference>
<dbReference type="InterPro" id="IPR036390">
    <property type="entry name" value="WH_DNA-bd_sf"/>
</dbReference>
<dbReference type="InterPro" id="IPR000157">
    <property type="entry name" value="TIR_dom"/>
</dbReference>
<dbReference type="InterPro" id="IPR002182">
    <property type="entry name" value="NB-ARC"/>
</dbReference>
<dbReference type="EMBL" id="OIVN01002335">
    <property type="protein sequence ID" value="SPD02729.1"/>
    <property type="molecule type" value="Genomic_DNA"/>
</dbReference>
<feature type="domain" description="TIR" evidence="8">
    <location>
        <begin position="932"/>
        <end position="1096"/>
    </location>
</feature>
<dbReference type="SUPFAM" id="SSF52540">
    <property type="entry name" value="P-loop containing nucleoside triphosphate hydrolases"/>
    <property type="match status" value="2"/>
</dbReference>
<keyword evidence="5" id="KW-0611">Plant defense</keyword>
<dbReference type="InterPro" id="IPR042197">
    <property type="entry name" value="Apaf_helical"/>
</dbReference>
<dbReference type="GO" id="GO:0043531">
    <property type="term" value="F:ADP binding"/>
    <property type="evidence" value="ECO:0007669"/>
    <property type="project" value="InterPro"/>
</dbReference>
<dbReference type="SMART" id="SM00255">
    <property type="entry name" value="TIR"/>
    <property type="match status" value="1"/>
</dbReference>
<gene>
    <name evidence="9" type="ORF">FSB_LOCUS30611</name>
</gene>
<dbReference type="Pfam" id="PF20160">
    <property type="entry name" value="C-JID"/>
    <property type="match status" value="1"/>
</dbReference>
<keyword evidence="4" id="KW-0378">Hydrolase</keyword>
<evidence type="ECO:0000256" key="5">
    <source>
        <dbReference type="ARBA" id="ARBA00022821"/>
    </source>
</evidence>
<evidence type="ECO:0000256" key="3">
    <source>
        <dbReference type="ARBA" id="ARBA00022737"/>
    </source>
</evidence>
<dbReference type="GO" id="GO:0006952">
    <property type="term" value="P:defense response"/>
    <property type="evidence" value="ECO:0007669"/>
    <property type="project" value="UniProtKB-KW"/>
</dbReference>
<keyword evidence="2" id="KW-0433">Leucine-rich repeat</keyword>
<protein>
    <recommendedName>
        <fullName evidence="1">ADP-ribosyl cyclase/cyclic ADP-ribose hydrolase</fullName>
        <ecNumber evidence="1">3.2.2.6</ecNumber>
    </recommendedName>
</protein>
<dbReference type="SUPFAM" id="SSF52058">
    <property type="entry name" value="L domain-like"/>
    <property type="match status" value="1"/>
</dbReference>
<name>A0A2N9GTJ5_FAGSY</name>
<comment type="catalytic activity">
    <reaction evidence="7">
        <text>NAD(+) + H2O = ADP-D-ribose + nicotinamide + H(+)</text>
        <dbReference type="Rhea" id="RHEA:16301"/>
        <dbReference type="ChEBI" id="CHEBI:15377"/>
        <dbReference type="ChEBI" id="CHEBI:15378"/>
        <dbReference type="ChEBI" id="CHEBI:17154"/>
        <dbReference type="ChEBI" id="CHEBI:57540"/>
        <dbReference type="ChEBI" id="CHEBI:57967"/>
        <dbReference type="EC" id="3.2.2.6"/>
    </reaction>
    <physiologicalReaction direction="left-to-right" evidence="7">
        <dbReference type="Rhea" id="RHEA:16302"/>
    </physiologicalReaction>
</comment>
<dbReference type="Pfam" id="PF23282">
    <property type="entry name" value="WHD_ROQ1"/>
    <property type="match status" value="1"/>
</dbReference>
<dbReference type="SMART" id="SM00382">
    <property type="entry name" value="AAA"/>
    <property type="match status" value="2"/>
</dbReference>
<organism evidence="9">
    <name type="scientific">Fagus sylvatica</name>
    <name type="common">Beechnut</name>
    <dbReference type="NCBI Taxonomy" id="28930"/>
    <lineage>
        <taxon>Eukaryota</taxon>
        <taxon>Viridiplantae</taxon>
        <taxon>Streptophyta</taxon>
        <taxon>Embryophyta</taxon>
        <taxon>Tracheophyta</taxon>
        <taxon>Spermatophyta</taxon>
        <taxon>Magnoliopsida</taxon>
        <taxon>eudicotyledons</taxon>
        <taxon>Gunneridae</taxon>
        <taxon>Pentapetalae</taxon>
        <taxon>rosids</taxon>
        <taxon>fabids</taxon>
        <taxon>Fagales</taxon>
        <taxon>Fagaceae</taxon>
        <taxon>Fagus</taxon>
    </lineage>
</organism>
<evidence type="ECO:0000256" key="4">
    <source>
        <dbReference type="ARBA" id="ARBA00022801"/>
    </source>
</evidence>
<dbReference type="InterPro" id="IPR027417">
    <property type="entry name" value="P-loop_NTPase"/>
</dbReference>
<evidence type="ECO:0000256" key="1">
    <source>
        <dbReference type="ARBA" id="ARBA00011982"/>
    </source>
</evidence>
<accession>A0A2N9GTJ5</accession>
<evidence type="ECO:0000256" key="7">
    <source>
        <dbReference type="ARBA" id="ARBA00047304"/>
    </source>
</evidence>
<dbReference type="InterPro" id="IPR032675">
    <property type="entry name" value="LRR_dom_sf"/>
</dbReference>
<evidence type="ECO:0000313" key="9">
    <source>
        <dbReference type="EMBL" id="SPD02729.1"/>
    </source>
</evidence>
<dbReference type="PROSITE" id="PS50104">
    <property type="entry name" value="TIR"/>
    <property type="match status" value="1"/>
</dbReference>
<dbReference type="Gene3D" id="3.80.10.10">
    <property type="entry name" value="Ribonuclease Inhibitor"/>
    <property type="match status" value="1"/>
</dbReference>
<evidence type="ECO:0000259" key="8">
    <source>
        <dbReference type="PROSITE" id="PS50104"/>
    </source>
</evidence>
<dbReference type="Gene3D" id="1.10.8.430">
    <property type="entry name" value="Helical domain of apoptotic protease-activating factors"/>
    <property type="match status" value="2"/>
</dbReference>
<dbReference type="Pfam" id="PF01582">
    <property type="entry name" value="TIR"/>
    <property type="match status" value="1"/>
</dbReference>
<sequence length="1596" mass="182430">MVAPYPVGLESRIQNPSKLLDKGSGDVCMVGIWGIGGIGKTTIAKAIYNQLQTKFERSCSLENVREIAKQPNGLIDLQEQLLSSFHVNHNPKIKLVDQGTMVIKNRAWCKRVLVVLDDVDHQNQLDKLAIQPSYFQPGSIIIITTRDKSMLRLAEEEEIYVPPALDYHESMKLLSWHAFGKDHPNENYAKFSKEVIYYDGGLPLVLKVLGSFLSDKSTDEWEGTLEKLKVIPHDEIQEKLMGTEVVEGIMLNLPGVYDLQVDAKAFARMHQLRVLQLNYACLKGNFQCPSKRLRYLEWFGFPHESIPPDLYMENLVAIYMPHSSLTELWKGAKILKKLKFLDTSHSYHLRRTPDFSGITNLEGKRIRSEGAATHHPFHPQPTLKDRVAFRGIVVKVLDTPSFKSELDISVHQYFAIFDWISNVKKDRTSDSNQDYGRVELSCCLPFQSPKENTGFFLKLGREMILENIELIARHGLRTRTPIPRGQISPVLLVEVLTIQTSVPIPIKLSTSIAEFHLPVIINFLDQLASLDLSLCKRFRSLNELPVGLQVMDANNAKSLEWILIGSNWKLSEQLICFAPSKLLKKKPTSNPRKKLLKELIALDSFSVFLPGVQFPDWFDFQSTGSILSFVVPPLANQKIRGWFLCAVFVSRFHDIHGFTVICQFKNNTKGIDWHYQQKNCRVIPCQEHMWLHSVPLRHMTHLLEAGNEVEYLIHVSGGFQLKKFGVNLIYENDKKDYQSYFEAMIQNASLPYKDDFLHEDVSKDQAMAGDKKIHPSYVQDRRFEGNGRSGWPYFHETPQGTMSFEGGASFEQNLYSSAIHTTTFVSQTEHLGSTEGEQMVREAECQLLRHQLENEQMAHRATFEDAARASCQLRVQNAALESENIRLRMALAHARQYASQHHMDIPRPHLPSKSAFYSQFATASSSPTSTQSTRATITSMASMRHTRFNFTDHLFAALYRSGIRAFRDDKKLERGKDIWTELEKAIEMSRIAVIVFSRNYTASGWCLDELVKIMECKRSLQQIVLPIFYDVTPSEVQTLKANFSDDVEDFGEDKLQRWRASLTEAANLASWDLQNVAHRFESKCIEEIIEDILVKLNLAYFSVTPYPVGIESRVQEVNELFERDYVCIIGICGTGGIGKTTIAQAIYNLQKGKFEGSCFLENIGARVEQSNGLIDLQEQILSSVQVNASKKVRHVDEGTSTIRDMIWGKRVLLVLDDVDHEDQLEELAIRHDYFQLGSKIIITSRDEQLLMRVEADLIYTLPGLDYDESLQLFSWHAFGKDHPNETYAEFAKKVVYYANGLPLMVKVLGSGLFGKSTYEWNSALEQLKDSRREIFDNLMVCLDLLSDKEKNLFLNIAVFFVGIEKNYTLKTLQDSDLSLESELRVLVRRGLVTIDCLNRLTMHDLIKDMGREIVHRQSLEEPGEYSKLCSHEDVLDVQKYHKGLASEGNVRYDWSSFHEYQQKTMFFEDQAPIRKNLYLSGIPEMTSMIHTECVRHLESERRMWKAENRLLHHKLENVQRALQDTREDAAMASWQLKVENVALKSEITHLRMALAHARQFIPQLYVDLPNPPFVPKSPSSLSSNTIIASSSTARVS</sequence>
<keyword evidence="3" id="KW-0677">Repeat</keyword>
<dbReference type="GO" id="GO:0061809">
    <property type="term" value="F:NAD+ nucleosidase activity, cyclic ADP-ribose generating"/>
    <property type="evidence" value="ECO:0007669"/>
    <property type="project" value="UniProtKB-EC"/>
</dbReference>
<keyword evidence="6" id="KW-0520">NAD</keyword>
<proteinExistence type="predicted"/>
<dbReference type="InterPro" id="IPR058192">
    <property type="entry name" value="WHD_ROQ1-like"/>
</dbReference>
<evidence type="ECO:0000256" key="2">
    <source>
        <dbReference type="ARBA" id="ARBA00022614"/>
    </source>
</evidence>
<evidence type="ECO:0000256" key="6">
    <source>
        <dbReference type="ARBA" id="ARBA00023027"/>
    </source>
</evidence>
<dbReference type="SUPFAM" id="SSF52200">
    <property type="entry name" value="Toll/Interleukin receptor TIR domain"/>
    <property type="match status" value="1"/>
</dbReference>
<dbReference type="EC" id="3.2.2.6" evidence="1"/>
<dbReference type="InterPro" id="IPR003593">
    <property type="entry name" value="AAA+_ATPase"/>
</dbReference>
<dbReference type="InterPro" id="IPR044974">
    <property type="entry name" value="Disease_R_plants"/>
</dbReference>
<dbReference type="Gene3D" id="3.40.50.300">
    <property type="entry name" value="P-loop containing nucleotide triphosphate hydrolases"/>
    <property type="match status" value="2"/>
</dbReference>
<dbReference type="PRINTS" id="PR00364">
    <property type="entry name" value="DISEASERSIST"/>
</dbReference>
<dbReference type="PANTHER" id="PTHR11017">
    <property type="entry name" value="LEUCINE-RICH REPEAT-CONTAINING PROTEIN"/>
    <property type="match status" value="1"/>
</dbReference>
<dbReference type="SUPFAM" id="SSF46785">
    <property type="entry name" value="Winged helix' DNA-binding domain"/>
    <property type="match status" value="1"/>
</dbReference>
<dbReference type="Gene3D" id="3.40.50.10140">
    <property type="entry name" value="Toll/interleukin-1 receptor homology (TIR) domain"/>
    <property type="match status" value="1"/>
</dbReference>
<dbReference type="InterPro" id="IPR045344">
    <property type="entry name" value="C-JID"/>
</dbReference>
<reference evidence="9" key="1">
    <citation type="submission" date="2018-02" db="EMBL/GenBank/DDBJ databases">
        <authorList>
            <person name="Cohen D.B."/>
            <person name="Kent A.D."/>
        </authorList>
    </citation>
    <scope>NUCLEOTIDE SEQUENCE</scope>
</reference>
<dbReference type="InterPro" id="IPR035897">
    <property type="entry name" value="Toll_tir_struct_dom_sf"/>
</dbReference>
<dbReference type="GO" id="GO:0007165">
    <property type="term" value="P:signal transduction"/>
    <property type="evidence" value="ECO:0007669"/>
    <property type="project" value="InterPro"/>
</dbReference>